<organism evidence="2">
    <name type="scientific">Arundo donax</name>
    <name type="common">Giant reed</name>
    <name type="synonym">Donax arundinaceus</name>
    <dbReference type="NCBI Taxonomy" id="35708"/>
    <lineage>
        <taxon>Eukaryota</taxon>
        <taxon>Viridiplantae</taxon>
        <taxon>Streptophyta</taxon>
        <taxon>Embryophyta</taxon>
        <taxon>Tracheophyta</taxon>
        <taxon>Spermatophyta</taxon>
        <taxon>Magnoliopsida</taxon>
        <taxon>Liliopsida</taxon>
        <taxon>Poales</taxon>
        <taxon>Poaceae</taxon>
        <taxon>PACMAD clade</taxon>
        <taxon>Arundinoideae</taxon>
        <taxon>Arundineae</taxon>
        <taxon>Arundo</taxon>
    </lineage>
</organism>
<feature type="region of interest" description="Disordered" evidence="1">
    <location>
        <begin position="13"/>
        <end position="33"/>
    </location>
</feature>
<reference evidence="2" key="2">
    <citation type="journal article" date="2015" name="Data Brief">
        <title>Shoot transcriptome of the giant reed, Arundo donax.</title>
        <authorList>
            <person name="Barrero R.A."/>
            <person name="Guerrero F.D."/>
            <person name="Moolhuijzen P."/>
            <person name="Goolsby J.A."/>
            <person name="Tidwell J."/>
            <person name="Bellgard S.E."/>
            <person name="Bellgard M.I."/>
        </authorList>
    </citation>
    <scope>NUCLEOTIDE SEQUENCE</scope>
    <source>
        <tissue evidence="2">Shoot tissue taken approximately 20 cm above the soil surface</tissue>
    </source>
</reference>
<dbReference type="EMBL" id="GBRH01194797">
    <property type="protein sequence ID" value="JAE03099.1"/>
    <property type="molecule type" value="Transcribed_RNA"/>
</dbReference>
<accession>A0A0A9EVX2</accession>
<dbReference type="AlphaFoldDB" id="A0A0A9EVX2"/>
<protein>
    <submittedName>
        <fullName evidence="2">Uncharacterized protein</fullName>
    </submittedName>
</protein>
<name>A0A0A9EVX2_ARUDO</name>
<proteinExistence type="predicted"/>
<evidence type="ECO:0000313" key="2">
    <source>
        <dbReference type="EMBL" id="JAE03099.1"/>
    </source>
</evidence>
<evidence type="ECO:0000256" key="1">
    <source>
        <dbReference type="SAM" id="MobiDB-lite"/>
    </source>
</evidence>
<sequence length="101" mass="10773">MLPSRPASCLVDEQLPLPLAGGDERDEQSRAGPGACAAVGRLQLESNRIESLISHSLTTASSRSPLLGCCLLKDTPVMEWGDPILMECSSRVGKVRESARP</sequence>
<reference evidence="2" key="1">
    <citation type="submission" date="2014-09" db="EMBL/GenBank/DDBJ databases">
        <authorList>
            <person name="Magalhaes I.L.F."/>
            <person name="Oliveira U."/>
            <person name="Santos F.R."/>
            <person name="Vidigal T.H.D.A."/>
            <person name="Brescovit A.D."/>
            <person name="Santos A.J."/>
        </authorList>
    </citation>
    <scope>NUCLEOTIDE SEQUENCE</scope>
    <source>
        <tissue evidence="2">Shoot tissue taken approximately 20 cm above the soil surface</tissue>
    </source>
</reference>